<dbReference type="InterPro" id="IPR008969">
    <property type="entry name" value="CarboxyPept-like_regulatory"/>
</dbReference>
<proteinExistence type="predicted"/>
<gene>
    <name evidence="1" type="ORF">ACFSX9_14410</name>
</gene>
<dbReference type="EMBL" id="JBHUOL010000022">
    <property type="protein sequence ID" value="MFD2909927.1"/>
    <property type="molecule type" value="Genomic_DNA"/>
</dbReference>
<name>A0ABW5ZBD8_9FLAO</name>
<organism evidence="1 2">
    <name type="scientific">Flavobacterium ardleyense</name>
    <dbReference type="NCBI Taxonomy" id="2038737"/>
    <lineage>
        <taxon>Bacteria</taxon>
        <taxon>Pseudomonadati</taxon>
        <taxon>Bacteroidota</taxon>
        <taxon>Flavobacteriia</taxon>
        <taxon>Flavobacteriales</taxon>
        <taxon>Flavobacteriaceae</taxon>
        <taxon>Flavobacterium</taxon>
    </lineage>
</organism>
<dbReference type="SUPFAM" id="SSF49464">
    <property type="entry name" value="Carboxypeptidase regulatory domain-like"/>
    <property type="match status" value="1"/>
</dbReference>
<reference evidence="2" key="1">
    <citation type="journal article" date="2019" name="Int. J. Syst. Evol. Microbiol.">
        <title>The Global Catalogue of Microorganisms (GCM) 10K type strain sequencing project: providing services to taxonomists for standard genome sequencing and annotation.</title>
        <authorList>
            <consortium name="The Broad Institute Genomics Platform"/>
            <consortium name="The Broad Institute Genome Sequencing Center for Infectious Disease"/>
            <person name="Wu L."/>
            <person name="Ma J."/>
        </authorList>
    </citation>
    <scope>NUCLEOTIDE SEQUENCE [LARGE SCALE GENOMIC DNA]</scope>
    <source>
        <strain evidence="2">KCTC 52644</strain>
    </source>
</reference>
<evidence type="ECO:0000313" key="1">
    <source>
        <dbReference type="EMBL" id="MFD2909927.1"/>
    </source>
</evidence>
<evidence type="ECO:0008006" key="3">
    <source>
        <dbReference type="Google" id="ProtNLM"/>
    </source>
</evidence>
<protein>
    <recommendedName>
        <fullName evidence="3">CarboxypepD_reg-like domain-containing protein</fullName>
    </recommendedName>
</protein>
<dbReference type="Proteomes" id="UP001597549">
    <property type="component" value="Unassembled WGS sequence"/>
</dbReference>
<dbReference type="RefSeq" id="WP_379808914.1">
    <property type="nucleotide sequence ID" value="NZ_JBHUOL010000022.1"/>
</dbReference>
<accession>A0ABW5ZBD8</accession>
<keyword evidence="2" id="KW-1185">Reference proteome</keyword>
<evidence type="ECO:0000313" key="2">
    <source>
        <dbReference type="Proteomes" id="UP001597549"/>
    </source>
</evidence>
<comment type="caution">
    <text evidence="1">The sequence shown here is derived from an EMBL/GenBank/DDBJ whole genome shotgun (WGS) entry which is preliminary data.</text>
</comment>
<sequence>MKTIYLVLSLYLFTPSLFSQKITGTLKDSLNNPISFATLQLLTNKEKKIVSYTQSNADGVFFLETKGNAFPMTIKVSHITFETLEKTINTTEVLNLKLKTRVSILQDVIVEGKLFDVEEKQDSLIYNLNKLLNGSELLLKDVIAKLPGLSIDANGKIRHNGSIIDHLLIDGDEFFQENHQIATENLTSEMIKNIVLLKNYQDFSSIKGFEYSGKSALNISIKDEFKEHYKGNVAIESGLKERYGLNNNLYNFGKINKFNLLTNSNNLNKTIFNLSDYLEMRNVTGKKTIEEQFSNGNFSSTDNDLPPFLFSTDNINTIDLQNATLHFSKKLNKKERVELISIFNQTRQTEKTDSFQSYFDNTNTNAVNSEEIRGKSLYNSNVFKYENKFNENTYLKLNSYFLKSIDHQNENLSNLLLSNQTEKEFINSSKLNSTKFGLNTYFKNKFSAKVLFESTFFYDYMTTNTLKHFNSNLVFDWFNHDKNNFNQGNKIDWMSFGAQAKATLQLTKGGISFKLLSFVENETIENQNSIGTDYTFLDRFIKTENNFDIKYNSNYFNQKLNYSIGLNLNNNKYTLSSKFAEQINVALPYASISYKLNTKTTVSTSYRTSLASFSSLMFLRNNSINNYRTQTLGNNLVPKKNITNTYNVSLSYIDIKKNLYSILSISHNNISKALGKTFTNNTFETSQQFNYLENQHSSSLIYSLEKKLYKMPYGLKFSSINTGIQNNLFLNGEKSNNTILQNQVTFGLKSYFKNSYFNFNAGVEYLASSTTNKIQNSVNKGKLATYSPFLNIDGLILNKRINWSINSNYYYFQSDLFANTDVIDIGFNVIYKLSANLKCNIHASNILNVRDNNQKNSILIDPVFVQQNRMNTLSGFLNLGLQYTY</sequence>